<protein>
    <recommendedName>
        <fullName evidence="13">Phage shock protein C (PspC) family protein</fullName>
    </recommendedName>
</protein>
<feature type="transmembrane region" description="Helical" evidence="7">
    <location>
        <begin position="237"/>
        <end position="264"/>
    </location>
</feature>
<feature type="domain" description="PspC-related transmembrane region" evidence="9">
    <location>
        <begin position="214"/>
        <end position="344"/>
    </location>
</feature>
<keyword evidence="6" id="KW-0175">Coiled coil</keyword>
<feature type="transmembrane region" description="Helical" evidence="7">
    <location>
        <begin position="319"/>
        <end position="340"/>
    </location>
</feature>
<evidence type="ECO:0000256" key="4">
    <source>
        <dbReference type="ARBA" id="ARBA00022989"/>
    </source>
</evidence>
<evidence type="ECO:0000313" key="12">
    <source>
        <dbReference type="Proteomes" id="UP000616201"/>
    </source>
</evidence>
<feature type="transmembrane region" description="Helical" evidence="7">
    <location>
        <begin position="149"/>
        <end position="175"/>
    </location>
</feature>
<name>A0A928UYS5_9SPHI</name>
<evidence type="ECO:0000313" key="11">
    <source>
        <dbReference type="EMBL" id="MBE8713059.1"/>
    </source>
</evidence>
<sequence length="580" mass="65996">MNKTIIININSIVFHIEEDAYDTLRSYMIDIKRHFGNSSDSKEILEDIENRIAEMFSERIHTGRKEVINLEDVNQVIAQMGKVSDFEGGETDEEETFTESASGQTFNTDYEVNNSIGKRLMRDPDDKTLGGVCSGLGHYFGIEAKWVRIMFILFFLFAGSGVLLYLILWVVMPLAQTRADRMAMRGEAPNLQNFKKSFEEEMSGFRENFSGAGEHISRGARSVGDVLGRIFGFFGKFVGILFTIFIGLSIVGMFIFLGMVSLSLAGLIDIQPFPPLEALSNSQAFIAFVAGWLATTLPFIALFLLLVRVLFKLKPMNNYVSLIMFSTWLVSLIVMLYFIIIANQDFREESTIKVEKKIEPQTVYYFDEKNVRVIEASDAEFGSKKFKFNFDGESGNAGLNSTIRVRFENLDSLTAPYIQYSYSAKGKTYQLASERAAQINYQAVQQGEKIFFNSHFSLGSDDLYRDQRVDATVYLPVGAKVVILENLQNKLRDISFYDCRNYYAEENQNIKSTEWVMTKNGLKCEMQLKGENLSEKELERAKKEAEKELEKAEKEVEKAKKEAEAAKKLVEDRLNSEETE</sequence>
<keyword evidence="2" id="KW-1003">Cell membrane</keyword>
<feature type="coiled-coil region" evidence="6">
    <location>
        <begin position="528"/>
        <end position="580"/>
    </location>
</feature>
<comment type="caution">
    <text evidence="11">The sequence shown here is derived from an EMBL/GenBank/DDBJ whole genome shotgun (WGS) entry which is preliminary data.</text>
</comment>
<evidence type="ECO:0000256" key="6">
    <source>
        <dbReference type="SAM" id="Coils"/>
    </source>
</evidence>
<dbReference type="InterPro" id="IPR054319">
    <property type="entry name" value="PspC-rel_ToastRack"/>
</dbReference>
<comment type="subcellular location">
    <subcellularLocation>
        <location evidence="1">Cell membrane</location>
        <topology evidence="1">Single-pass membrane protein</topology>
    </subcellularLocation>
</comment>
<evidence type="ECO:0000256" key="3">
    <source>
        <dbReference type="ARBA" id="ARBA00022692"/>
    </source>
</evidence>
<dbReference type="RefSeq" id="WP_231388265.1">
    <property type="nucleotide sequence ID" value="NZ_MU158698.1"/>
</dbReference>
<feature type="domain" description="Phage shock protein PspC N-terminal" evidence="8">
    <location>
        <begin position="118"/>
        <end position="174"/>
    </location>
</feature>
<evidence type="ECO:0000259" key="8">
    <source>
        <dbReference type="Pfam" id="PF04024"/>
    </source>
</evidence>
<evidence type="ECO:0000256" key="2">
    <source>
        <dbReference type="ARBA" id="ARBA00022475"/>
    </source>
</evidence>
<evidence type="ECO:0000259" key="9">
    <source>
        <dbReference type="Pfam" id="PF22571"/>
    </source>
</evidence>
<dbReference type="Proteomes" id="UP000616201">
    <property type="component" value="Unassembled WGS sequence"/>
</dbReference>
<dbReference type="InterPro" id="IPR007168">
    <property type="entry name" value="Phageshock_PspC_N"/>
</dbReference>
<dbReference type="Pfam" id="PF22571">
    <property type="entry name" value="LiaI-LiaF-TM_PspC"/>
    <property type="match status" value="1"/>
</dbReference>
<dbReference type="Pfam" id="PF22744">
    <property type="entry name" value="Toast-rack_PspC-Cterm"/>
    <property type="match status" value="1"/>
</dbReference>
<evidence type="ECO:0000256" key="7">
    <source>
        <dbReference type="SAM" id="Phobius"/>
    </source>
</evidence>
<keyword evidence="12" id="KW-1185">Reference proteome</keyword>
<feature type="transmembrane region" description="Helical" evidence="7">
    <location>
        <begin position="284"/>
        <end position="307"/>
    </location>
</feature>
<feature type="domain" description="PspC-related ToastRack" evidence="10">
    <location>
        <begin position="395"/>
        <end position="525"/>
    </location>
</feature>
<dbReference type="PANTHER" id="PTHR33885">
    <property type="entry name" value="PHAGE SHOCK PROTEIN C"/>
    <property type="match status" value="1"/>
</dbReference>
<keyword evidence="3 7" id="KW-0812">Transmembrane</keyword>
<dbReference type="InterPro" id="IPR054321">
    <property type="entry name" value="PspC-rel_TM"/>
</dbReference>
<organism evidence="11 12">
    <name type="scientific">Sphingobacterium hungaricum</name>
    <dbReference type="NCBI Taxonomy" id="2082723"/>
    <lineage>
        <taxon>Bacteria</taxon>
        <taxon>Pseudomonadati</taxon>
        <taxon>Bacteroidota</taxon>
        <taxon>Sphingobacteriia</taxon>
        <taxon>Sphingobacteriales</taxon>
        <taxon>Sphingobacteriaceae</taxon>
        <taxon>Sphingobacterium</taxon>
    </lineage>
</organism>
<keyword evidence="4 7" id="KW-1133">Transmembrane helix</keyword>
<gene>
    <name evidence="11" type="ORF">C4F49_05150</name>
</gene>
<evidence type="ECO:0000259" key="10">
    <source>
        <dbReference type="Pfam" id="PF22744"/>
    </source>
</evidence>
<evidence type="ECO:0000256" key="5">
    <source>
        <dbReference type="ARBA" id="ARBA00023136"/>
    </source>
</evidence>
<proteinExistence type="predicted"/>
<dbReference type="InterPro" id="IPR052027">
    <property type="entry name" value="PspC"/>
</dbReference>
<reference evidence="11" key="1">
    <citation type="submission" date="2018-02" db="EMBL/GenBank/DDBJ databases">
        <authorList>
            <person name="Vasarhelyi B.M."/>
            <person name="Deshmukh S."/>
            <person name="Balint B."/>
            <person name="Kukolya J."/>
        </authorList>
    </citation>
    <scope>NUCLEOTIDE SEQUENCE</scope>
    <source>
        <strain evidence="11">KB22</strain>
    </source>
</reference>
<accession>A0A928UYS5</accession>
<dbReference type="EMBL" id="PRDK01000003">
    <property type="protein sequence ID" value="MBE8713059.1"/>
    <property type="molecule type" value="Genomic_DNA"/>
</dbReference>
<dbReference type="Pfam" id="PF04024">
    <property type="entry name" value="PspC"/>
    <property type="match status" value="1"/>
</dbReference>
<dbReference type="AlphaFoldDB" id="A0A928UYS5"/>
<evidence type="ECO:0008006" key="13">
    <source>
        <dbReference type="Google" id="ProtNLM"/>
    </source>
</evidence>
<keyword evidence="5 7" id="KW-0472">Membrane</keyword>
<dbReference type="GO" id="GO:0005886">
    <property type="term" value="C:plasma membrane"/>
    <property type="evidence" value="ECO:0007669"/>
    <property type="project" value="UniProtKB-SubCell"/>
</dbReference>
<evidence type="ECO:0000256" key="1">
    <source>
        <dbReference type="ARBA" id="ARBA00004162"/>
    </source>
</evidence>
<dbReference type="PANTHER" id="PTHR33885:SF3">
    <property type="entry name" value="PHAGE SHOCK PROTEIN C"/>
    <property type="match status" value="1"/>
</dbReference>